<proteinExistence type="inferred from homology"/>
<evidence type="ECO:0000256" key="2">
    <source>
        <dbReference type="ARBA" id="ARBA00022801"/>
    </source>
</evidence>
<organism evidence="6 7">
    <name type="scientific">Tritonibacter mobilis F1926</name>
    <dbReference type="NCBI Taxonomy" id="1265309"/>
    <lineage>
        <taxon>Bacteria</taxon>
        <taxon>Pseudomonadati</taxon>
        <taxon>Pseudomonadota</taxon>
        <taxon>Alphaproteobacteria</taxon>
        <taxon>Rhodobacterales</taxon>
        <taxon>Paracoccaceae</taxon>
        <taxon>Tritonibacter</taxon>
    </lineage>
</organism>
<keyword evidence="1" id="KW-0479">Metal-binding</keyword>
<evidence type="ECO:0000256" key="3">
    <source>
        <dbReference type="ARBA" id="ARBA00023004"/>
    </source>
</evidence>
<reference evidence="6 7" key="1">
    <citation type="journal article" date="2016" name="ISME J.">
        <title>Global occurrence and heterogeneity of the Roseobacter-clade species Ruegeria mobilis.</title>
        <authorList>
            <person name="Sonnenschein E."/>
            <person name="Gram L."/>
        </authorList>
    </citation>
    <scope>NUCLEOTIDE SEQUENCE [LARGE SCALE GENOMIC DNA]</scope>
    <source>
        <strain evidence="6 7">F1926</strain>
    </source>
</reference>
<protein>
    <submittedName>
        <fullName evidence="6">Phosphodiesterase</fullName>
    </submittedName>
</protein>
<feature type="domain" description="Calcineurin-like phosphoesterase" evidence="5">
    <location>
        <begin position="3"/>
        <end position="189"/>
    </location>
</feature>
<keyword evidence="2" id="KW-0378">Hydrolase</keyword>
<accession>A0A1B1A5X9</accession>
<evidence type="ECO:0000259" key="5">
    <source>
        <dbReference type="Pfam" id="PF00149"/>
    </source>
</evidence>
<evidence type="ECO:0000256" key="1">
    <source>
        <dbReference type="ARBA" id="ARBA00022723"/>
    </source>
</evidence>
<dbReference type="InterPro" id="IPR050884">
    <property type="entry name" value="CNP_phosphodiesterase-III"/>
</dbReference>
<dbReference type="AlphaFoldDB" id="A0A1B1A5X9"/>
<gene>
    <name evidence="6" type="ORF">K529_014335</name>
</gene>
<dbReference type="EMBL" id="CP015230">
    <property type="protein sequence ID" value="ANP41951.1"/>
    <property type="molecule type" value="Genomic_DNA"/>
</dbReference>
<dbReference type="Proteomes" id="UP000013243">
    <property type="component" value="Chromosome"/>
</dbReference>
<dbReference type="InterPro" id="IPR029052">
    <property type="entry name" value="Metallo-depent_PP-like"/>
</dbReference>
<evidence type="ECO:0000313" key="7">
    <source>
        <dbReference type="Proteomes" id="UP000013243"/>
    </source>
</evidence>
<sequence length="267" mass="30684">MKRLLHLSDLHFGRDRPELLDPLIEQINGLAPDLVAISGDLTQRARDWQFMRAREMIDRIKAPCLVVPGNHDTPLDNLFERVLMPWRRYQKWISCDLEPQIHDTDWSVVGVNSVNPLGWQRGRFSLGDIRRVQTCFAQTPEEAYRIVVAHHPLEHQPGETKRLTRGAQHARAELSRIGTDIILSGHLHSWYADTFAMVPDQTPAVLQIHVGTSLSDRLRGEENDFNLLTLKRSAVRVDRYACRADRSGYDLSRTVHFSRTDMGWHSA</sequence>
<dbReference type="Pfam" id="PF00149">
    <property type="entry name" value="Metallophos"/>
    <property type="match status" value="1"/>
</dbReference>
<evidence type="ECO:0000313" key="6">
    <source>
        <dbReference type="EMBL" id="ANP41951.1"/>
    </source>
</evidence>
<dbReference type="GeneID" id="28251035"/>
<dbReference type="InterPro" id="IPR004843">
    <property type="entry name" value="Calcineurin-like_PHP"/>
</dbReference>
<keyword evidence="3" id="KW-0408">Iron</keyword>
<name>A0A1B1A5X9_9RHOB</name>
<dbReference type="KEGG" id="rmb:K529_014335"/>
<dbReference type="OrthoDB" id="651281at2"/>
<dbReference type="STRING" id="1265309.K529_014335"/>
<dbReference type="GO" id="GO:0016787">
    <property type="term" value="F:hydrolase activity"/>
    <property type="evidence" value="ECO:0007669"/>
    <property type="project" value="UniProtKB-KW"/>
</dbReference>
<evidence type="ECO:0000256" key="4">
    <source>
        <dbReference type="ARBA" id="ARBA00025742"/>
    </source>
</evidence>
<dbReference type="RefSeq" id="WP_005616412.1">
    <property type="nucleotide sequence ID" value="NZ_CP015230.1"/>
</dbReference>
<dbReference type="SUPFAM" id="SSF56300">
    <property type="entry name" value="Metallo-dependent phosphatases"/>
    <property type="match status" value="1"/>
</dbReference>
<comment type="similarity">
    <text evidence="4">Belongs to the cyclic nucleotide phosphodiesterase class-III family.</text>
</comment>
<dbReference type="GO" id="GO:0046872">
    <property type="term" value="F:metal ion binding"/>
    <property type="evidence" value="ECO:0007669"/>
    <property type="project" value="UniProtKB-KW"/>
</dbReference>
<dbReference type="Gene3D" id="3.60.21.10">
    <property type="match status" value="1"/>
</dbReference>
<dbReference type="PANTHER" id="PTHR42988:SF2">
    <property type="entry name" value="CYCLIC NUCLEOTIDE PHOSPHODIESTERASE CBUA0032-RELATED"/>
    <property type="match status" value="1"/>
</dbReference>
<dbReference type="PANTHER" id="PTHR42988">
    <property type="entry name" value="PHOSPHOHYDROLASE"/>
    <property type="match status" value="1"/>
</dbReference>